<dbReference type="SUPFAM" id="SSF52540">
    <property type="entry name" value="P-loop containing nucleoside triphosphate hydrolases"/>
    <property type="match status" value="1"/>
</dbReference>
<comment type="caution">
    <text evidence="6">The sequence shown here is derived from an EMBL/GenBank/DDBJ whole genome shotgun (WGS) entry which is preliminary data.</text>
</comment>
<dbReference type="PANTHER" id="PTHR32071">
    <property type="entry name" value="TRANSCRIPTIONAL REGULATORY PROTEIN"/>
    <property type="match status" value="1"/>
</dbReference>
<evidence type="ECO:0000259" key="5">
    <source>
        <dbReference type="PROSITE" id="PS50045"/>
    </source>
</evidence>
<evidence type="ECO:0000313" key="6">
    <source>
        <dbReference type="EMBL" id="MPM42889.1"/>
    </source>
</evidence>
<dbReference type="PROSITE" id="PS50045">
    <property type="entry name" value="SIGMA54_INTERACT_4"/>
    <property type="match status" value="1"/>
</dbReference>
<organism evidence="6">
    <name type="scientific">bioreactor metagenome</name>
    <dbReference type="NCBI Taxonomy" id="1076179"/>
    <lineage>
        <taxon>unclassified sequences</taxon>
        <taxon>metagenomes</taxon>
        <taxon>ecological metagenomes</taxon>
    </lineage>
</organism>
<keyword evidence="2" id="KW-0067">ATP-binding</keyword>
<dbReference type="GO" id="GO:0006355">
    <property type="term" value="P:regulation of DNA-templated transcription"/>
    <property type="evidence" value="ECO:0007669"/>
    <property type="project" value="InterPro"/>
</dbReference>
<keyword evidence="3" id="KW-0805">Transcription regulation</keyword>
<dbReference type="SUPFAM" id="SSF46689">
    <property type="entry name" value="Homeodomain-like"/>
    <property type="match status" value="1"/>
</dbReference>
<dbReference type="GO" id="GO:0043565">
    <property type="term" value="F:sequence-specific DNA binding"/>
    <property type="evidence" value="ECO:0007669"/>
    <property type="project" value="InterPro"/>
</dbReference>
<reference evidence="6" key="1">
    <citation type="submission" date="2019-08" db="EMBL/GenBank/DDBJ databases">
        <authorList>
            <person name="Kucharzyk K."/>
            <person name="Murdoch R.W."/>
            <person name="Higgins S."/>
            <person name="Loffler F."/>
        </authorList>
    </citation>
    <scope>NUCLEOTIDE SEQUENCE</scope>
</reference>
<dbReference type="AlphaFoldDB" id="A0A644ZPJ8"/>
<evidence type="ECO:0000256" key="1">
    <source>
        <dbReference type="ARBA" id="ARBA00022741"/>
    </source>
</evidence>
<dbReference type="InterPro" id="IPR002078">
    <property type="entry name" value="Sigma_54_int"/>
</dbReference>
<protein>
    <submittedName>
        <fullName evidence="6">Alginate biosynthesis transcriptional regulatory protein AlgB</fullName>
    </submittedName>
</protein>
<keyword evidence="1" id="KW-0547">Nucleotide-binding</keyword>
<dbReference type="EMBL" id="VSSQ01009897">
    <property type="protein sequence ID" value="MPM42889.1"/>
    <property type="molecule type" value="Genomic_DNA"/>
</dbReference>
<dbReference type="Pfam" id="PF02954">
    <property type="entry name" value="HTH_8"/>
    <property type="match status" value="1"/>
</dbReference>
<evidence type="ECO:0000256" key="2">
    <source>
        <dbReference type="ARBA" id="ARBA00022840"/>
    </source>
</evidence>
<dbReference type="InterPro" id="IPR058031">
    <property type="entry name" value="AAA_lid_NorR"/>
</dbReference>
<accession>A0A644ZPJ8</accession>
<dbReference type="GO" id="GO:0005524">
    <property type="term" value="F:ATP binding"/>
    <property type="evidence" value="ECO:0007669"/>
    <property type="project" value="UniProtKB-KW"/>
</dbReference>
<evidence type="ECO:0000256" key="4">
    <source>
        <dbReference type="ARBA" id="ARBA00023163"/>
    </source>
</evidence>
<dbReference type="PROSITE" id="PS00688">
    <property type="entry name" value="SIGMA54_INTERACT_3"/>
    <property type="match status" value="1"/>
</dbReference>
<dbReference type="Pfam" id="PF25601">
    <property type="entry name" value="AAA_lid_14"/>
    <property type="match status" value="1"/>
</dbReference>
<dbReference type="Gene3D" id="1.10.8.60">
    <property type="match status" value="1"/>
</dbReference>
<dbReference type="Gene3D" id="3.40.50.300">
    <property type="entry name" value="P-loop containing nucleotide triphosphate hydrolases"/>
    <property type="match status" value="1"/>
</dbReference>
<name>A0A644ZPJ8_9ZZZZ</name>
<dbReference type="Gene3D" id="1.10.10.60">
    <property type="entry name" value="Homeodomain-like"/>
    <property type="match status" value="1"/>
</dbReference>
<dbReference type="InterPro" id="IPR009057">
    <property type="entry name" value="Homeodomain-like_sf"/>
</dbReference>
<dbReference type="InterPro" id="IPR027417">
    <property type="entry name" value="P-loop_NTPase"/>
</dbReference>
<keyword evidence="4" id="KW-0804">Transcription</keyword>
<gene>
    <name evidence="6" type="primary">algB_1</name>
    <name evidence="6" type="ORF">SDC9_89561</name>
</gene>
<feature type="domain" description="Sigma-54 factor interaction" evidence="5">
    <location>
        <begin position="1"/>
        <end position="88"/>
    </location>
</feature>
<proteinExistence type="predicted"/>
<sequence>MPLEEAVREKRFREDLFFRLNVFQLEIPPLRERPEDIDRLASEMLAFFAGSNHKRMTGFSEAALQALHAYSWPGNLRELRNAVERGVILAAGDTVELTHLPETLYPSGTSRQADGMCTLSELEKHHIARVVAATASLQEAAEKLGIDQTTLWRKRKQYGL</sequence>
<evidence type="ECO:0000256" key="3">
    <source>
        <dbReference type="ARBA" id="ARBA00023015"/>
    </source>
</evidence>
<dbReference type="InterPro" id="IPR025944">
    <property type="entry name" value="Sigma_54_int_dom_CS"/>
</dbReference>
<dbReference type="InterPro" id="IPR002197">
    <property type="entry name" value="HTH_Fis"/>
</dbReference>